<keyword evidence="8" id="KW-0547">Nucleotide-binding</keyword>
<evidence type="ECO:0000313" key="14">
    <source>
        <dbReference type="Proteomes" id="UP001604277"/>
    </source>
</evidence>
<dbReference type="Pfam" id="PF00931">
    <property type="entry name" value="NB-ARC"/>
    <property type="match status" value="1"/>
</dbReference>
<evidence type="ECO:0000313" key="13">
    <source>
        <dbReference type="EMBL" id="KAL2552913.1"/>
    </source>
</evidence>
<gene>
    <name evidence="13" type="ORF">Fot_06532</name>
</gene>
<dbReference type="InterPro" id="IPR036388">
    <property type="entry name" value="WH-like_DNA-bd_sf"/>
</dbReference>
<evidence type="ECO:0000256" key="7">
    <source>
        <dbReference type="ARBA" id="ARBA00022737"/>
    </source>
</evidence>
<dbReference type="Gene3D" id="3.40.50.300">
    <property type="entry name" value="P-loop containing nucleotide triphosphate hydrolases"/>
    <property type="match status" value="1"/>
</dbReference>
<evidence type="ECO:0000259" key="11">
    <source>
        <dbReference type="Pfam" id="PF00931"/>
    </source>
</evidence>
<comment type="caution">
    <text evidence="13">The sequence shown here is derived from an EMBL/GenBank/DDBJ whole genome shotgun (WGS) entry which is preliminary data.</text>
</comment>
<evidence type="ECO:0000256" key="5">
    <source>
        <dbReference type="ARBA" id="ARBA00022614"/>
    </source>
</evidence>
<feature type="domain" description="Disease resistance protein winged helix" evidence="12">
    <location>
        <begin position="642"/>
        <end position="712"/>
    </location>
</feature>
<dbReference type="GO" id="GO:0005524">
    <property type="term" value="F:ATP binding"/>
    <property type="evidence" value="ECO:0007669"/>
    <property type="project" value="UniProtKB-KW"/>
</dbReference>
<dbReference type="InterPro" id="IPR042197">
    <property type="entry name" value="Apaf_helical"/>
</dbReference>
<evidence type="ECO:0000256" key="3">
    <source>
        <dbReference type="ARBA" id="ARBA00008894"/>
    </source>
</evidence>
<keyword evidence="6" id="KW-0381">Hypersensitive response</keyword>
<dbReference type="InterPro" id="IPR002182">
    <property type="entry name" value="NB-ARC"/>
</dbReference>
<keyword evidence="14" id="KW-1185">Reference proteome</keyword>
<dbReference type="SUPFAM" id="SSF52540">
    <property type="entry name" value="P-loop containing nucleoside triphosphate hydrolases"/>
    <property type="match status" value="1"/>
</dbReference>
<evidence type="ECO:0000256" key="2">
    <source>
        <dbReference type="ARBA" id="ARBA00004496"/>
    </source>
</evidence>
<keyword evidence="7" id="KW-0677">Repeat</keyword>
<dbReference type="SUPFAM" id="SSF52058">
    <property type="entry name" value="L domain-like"/>
    <property type="match status" value="1"/>
</dbReference>
<dbReference type="FunFam" id="3.40.50.300:FF:001091">
    <property type="entry name" value="Probable disease resistance protein At1g61300"/>
    <property type="match status" value="1"/>
</dbReference>
<evidence type="ECO:0000259" key="12">
    <source>
        <dbReference type="Pfam" id="PF23559"/>
    </source>
</evidence>
<sequence length="1058" mass="121557">MVTSQIILKKFLEDRNFSNLIEISLDKNQKFEIFVGQRRLVLIALAYIGKLRSQYNQVNGLIRRLEDTAVYCKMLGGSSRHRQFFELLMSLVQELRVFFTIPKQQLSKITPTPHPNEVVMVFIDFLLQILEEIMHLEPDFIVSSKDSIQILQTELGFLITFLGDAPMRLQPTEVEETKNLLKDIKVVVNELGSFLYSLFSTRDDKFLVNGRLNLALSDFIRKFELLKPKIKEHCITVSMLPGSVATKSSVVSLFIVDSLLDDLEDLINQKADSIVGVKDQTTTLYEELMLLRFCLNDIAVARHLELEELLVPTRDLAYEIEYVINSFPPVWYLTLRIPQLLEKIQLIKMAIQEKKNYSIDAGIPEEEYPRDQVSSQDKDPPVLEDIFVGFHDEKTKIAEQLIRGPLQRQVISIVGMPGLGKTTLAKKLFNDPSIVYHFDKHALCVVSQKYKKKNLLINILASTRHLNRDTIMKMEEETLAEELYKSLKGTRYLIVMDDIWDTQPWDDLGKYFPDDRTGSRILFTTRNKEVCFNSVVNELSFLSEAECWELLQRKVFQTEPCPPELLEIGKQIAIRCHGLPLSVIVIASVIADMQKKESSWKTVAQSLSSHLFDNPNNCFHILKLSYQHLSAHLKPCFLYFGLFKEDEVIPVRTLISLWVAEGFIKKEDHMSSEDAAHNYLIDLINKGLVLVAERRSNGGVKSCIIHDLLHDMCLRIAKEENFMEGIEMGISIYEQDWIISTWSYLSYPRPFGPHVHSHLGRRVLNLSLSWLSFDNISKGIEPLVHLRYLAVPHSLPSIESFHKLECLIVVNNEPVEIPEVVLNMANLRHLHFRGGAHFSESCHSRAMKDGSFQINYLQSISSLSIHNETDAKVLECAPNLRRLKCKFTSQCPSFRFPNQLESLNISFMSDSGPNLPLNLKKLTLRKFDLSWEKVGMIGRLPNLEVLKLQYGSIKKYLWDTKEGEFQKLKYFELNDVKIASLISYAEWNPTNDDYPILERLVLRNCYCLLNIPSSFGYISTLQMIEVYGSAKSIAKSAMEILEEQQGMGNEDFKVIISH</sequence>
<evidence type="ECO:0000256" key="8">
    <source>
        <dbReference type="ARBA" id="ARBA00022741"/>
    </source>
</evidence>
<organism evidence="13 14">
    <name type="scientific">Forsythia ovata</name>
    <dbReference type="NCBI Taxonomy" id="205694"/>
    <lineage>
        <taxon>Eukaryota</taxon>
        <taxon>Viridiplantae</taxon>
        <taxon>Streptophyta</taxon>
        <taxon>Embryophyta</taxon>
        <taxon>Tracheophyta</taxon>
        <taxon>Spermatophyta</taxon>
        <taxon>Magnoliopsida</taxon>
        <taxon>eudicotyledons</taxon>
        <taxon>Gunneridae</taxon>
        <taxon>Pentapetalae</taxon>
        <taxon>asterids</taxon>
        <taxon>lamiids</taxon>
        <taxon>Lamiales</taxon>
        <taxon>Oleaceae</taxon>
        <taxon>Forsythieae</taxon>
        <taxon>Forsythia</taxon>
    </lineage>
</organism>
<evidence type="ECO:0000256" key="10">
    <source>
        <dbReference type="ARBA" id="ARBA00022840"/>
    </source>
</evidence>
<keyword evidence="10" id="KW-0067">ATP-binding</keyword>
<keyword evidence="5" id="KW-0433">Leucine-rich repeat</keyword>
<dbReference type="InterPro" id="IPR027417">
    <property type="entry name" value="P-loop_NTPase"/>
</dbReference>
<dbReference type="GO" id="GO:0005737">
    <property type="term" value="C:cytoplasm"/>
    <property type="evidence" value="ECO:0007669"/>
    <property type="project" value="UniProtKB-SubCell"/>
</dbReference>
<dbReference type="FunFam" id="1.10.10.10:FF:000322">
    <property type="entry name" value="Probable disease resistance protein At1g63360"/>
    <property type="match status" value="1"/>
</dbReference>
<comment type="similarity">
    <text evidence="3">Belongs to the disease resistance NB-LRR family.</text>
</comment>
<dbReference type="PANTHER" id="PTHR23155">
    <property type="entry name" value="DISEASE RESISTANCE PROTEIN RP"/>
    <property type="match status" value="1"/>
</dbReference>
<dbReference type="Pfam" id="PF23559">
    <property type="entry name" value="WHD_DRP"/>
    <property type="match status" value="1"/>
</dbReference>
<proteinExistence type="inferred from homology"/>
<evidence type="ECO:0000256" key="6">
    <source>
        <dbReference type="ARBA" id="ARBA00022667"/>
    </source>
</evidence>
<dbReference type="AlphaFoldDB" id="A0ABD1WT82"/>
<dbReference type="Gene3D" id="3.80.10.10">
    <property type="entry name" value="Ribonuclease Inhibitor"/>
    <property type="match status" value="1"/>
</dbReference>
<feature type="domain" description="NB-ARC" evidence="11">
    <location>
        <begin position="392"/>
        <end position="559"/>
    </location>
</feature>
<evidence type="ECO:0000256" key="4">
    <source>
        <dbReference type="ARBA" id="ARBA00022490"/>
    </source>
</evidence>
<dbReference type="GO" id="GO:0009626">
    <property type="term" value="P:plant-type hypersensitive response"/>
    <property type="evidence" value="ECO:0007669"/>
    <property type="project" value="UniProtKB-KW"/>
</dbReference>
<dbReference type="GO" id="GO:0051607">
    <property type="term" value="P:defense response to virus"/>
    <property type="evidence" value="ECO:0007669"/>
    <property type="project" value="UniProtKB-ARBA"/>
</dbReference>
<keyword evidence="9" id="KW-0611">Plant defense</keyword>
<evidence type="ECO:0000256" key="1">
    <source>
        <dbReference type="ARBA" id="ARBA00002074"/>
    </source>
</evidence>
<dbReference type="InterPro" id="IPR058922">
    <property type="entry name" value="WHD_DRP"/>
</dbReference>
<dbReference type="PRINTS" id="PR00364">
    <property type="entry name" value="DISEASERSIST"/>
</dbReference>
<comment type="subcellular location">
    <subcellularLocation>
        <location evidence="2">Cytoplasm</location>
    </subcellularLocation>
</comment>
<protein>
    <submittedName>
        <fullName evidence="13">Disease resistance RPP13-like protein 3</fullName>
    </submittedName>
</protein>
<name>A0ABD1WT82_9LAMI</name>
<dbReference type="InterPro" id="IPR032675">
    <property type="entry name" value="LRR_dom_sf"/>
</dbReference>
<accession>A0ABD1WT82</accession>
<evidence type="ECO:0000256" key="9">
    <source>
        <dbReference type="ARBA" id="ARBA00022821"/>
    </source>
</evidence>
<dbReference type="PANTHER" id="PTHR23155:SF1152">
    <property type="entry name" value="AAA+ ATPASE DOMAIN-CONTAINING PROTEIN"/>
    <property type="match status" value="1"/>
</dbReference>
<dbReference type="Proteomes" id="UP001604277">
    <property type="component" value="Unassembled WGS sequence"/>
</dbReference>
<dbReference type="Gene3D" id="1.10.10.10">
    <property type="entry name" value="Winged helix-like DNA-binding domain superfamily/Winged helix DNA-binding domain"/>
    <property type="match status" value="1"/>
</dbReference>
<keyword evidence="4" id="KW-0963">Cytoplasm</keyword>
<reference evidence="14" key="1">
    <citation type="submission" date="2024-07" db="EMBL/GenBank/DDBJ databases">
        <title>Two chromosome-level genome assemblies of Korean endemic species Abeliophyllum distichum and Forsythia ovata (Oleaceae).</title>
        <authorList>
            <person name="Jang H."/>
        </authorList>
    </citation>
    <scope>NUCLEOTIDE SEQUENCE [LARGE SCALE GENOMIC DNA]</scope>
</reference>
<dbReference type="EMBL" id="JBFOLJ010000002">
    <property type="protein sequence ID" value="KAL2552913.1"/>
    <property type="molecule type" value="Genomic_DNA"/>
</dbReference>
<dbReference type="InterPro" id="IPR044974">
    <property type="entry name" value="Disease_R_plants"/>
</dbReference>
<dbReference type="Gene3D" id="1.10.8.430">
    <property type="entry name" value="Helical domain of apoptotic protease-activating factors"/>
    <property type="match status" value="1"/>
</dbReference>
<comment type="function">
    <text evidence="1">Confers resistance to late blight (Phytophthora infestans) races carrying the avirulence gene Avr1. Resistance proteins guard the plant against pathogens that contain an appropriate avirulence protein via an indirect interaction with this avirulence protein. That triggers a defense system including the hypersensitive response, which restricts the pathogen growth.</text>
</comment>